<dbReference type="RefSeq" id="WP_273671502.1">
    <property type="nucleotide sequence ID" value="NZ_JAQQXR010000005.1"/>
</dbReference>
<evidence type="ECO:0000313" key="1">
    <source>
        <dbReference type="EMBL" id="MDC8758745.1"/>
    </source>
</evidence>
<comment type="caution">
    <text evidence="1">The sequence shown here is derived from an EMBL/GenBank/DDBJ whole genome shotgun (WGS) entry which is preliminary data.</text>
</comment>
<dbReference type="InterPro" id="IPR036673">
    <property type="entry name" value="Cyanovirin-N_sf"/>
</dbReference>
<organism evidence="1 2">
    <name type="scientific">Janthinobacterium fluminis</name>
    <dbReference type="NCBI Taxonomy" id="2987524"/>
    <lineage>
        <taxon>Bacteria</taxon>
        <taxon>Pseudomonadati</taxon>
        <taxon>Pseudomonadota</taxon>
        <taxon>Betaproteobacteria</taxon>
        <taxon>Burkholderiales</taxon>
        <taxon>Oxalobacteraceae</taxon>
        <taxon>Janthinobacterium</taxon>
    </lineage>
</organism>
<gene>
    <name evidence="1" type="ORF">OIK44_14265</name>
</gene>
<sequence length="120" mass="12952">MSRFVPPGSYQKTATQINTNLYGKAQRRDQTWVASGANITNLSGGLVNLDGSLQAENDAAPSAGFVPNGSYKLSTENISVVLSAYCQKRDGSWQWATLDISRYITGHGDIANIDGELKIQ</sequence>
<keyword evidence="2" id="KW-1185">Reference proteome</keyword>
<proteinExistence type="predicted"/>
<dbReference type="EMBL" id="JAQQXR010000005">
    <property type="protein sequence ID" value="MDC8758745.1"/>
    <property type="molecule type" value="Genomic_DNA"/>
</dbReference>
<name>A0ABT5K248_9BURK</name>
<protein>
    <submittedName>
        <fullName evidence="1">Cyanovirin</fullName>
    </submittedName>
</protein>
<evidence type="ECO:0000313" key="2">
    <source>
        <dbReference type="Proteomes" id="UP001221208"/>
    </source>
</evidence>
<dbReference type="Proteomes" id="UP001221208">
    <property type="component" value="Unassembled WGS sequence"/>
</dbReference>
<dbReference type="Gene3D" id="2.30.60.10">
    <property type="entry name" value="Cyanovirin-N"/>
    <property type="match status" value="1"/>
</dbReference>
<dbReference type="SUPFAM" id="SSF51322">
    <property type="entry name" value="Cyanovirin-N"/>
    <property type="match status" value="1"/>
</dbReference>
<accession>A0ABT5K248</accession>
<reference evidence="1 2" key="1">
    <citation type="submission" date="2022-10" db="EMBL/GenBank/DDBJ databases">
        <title>Janthinobacterium sp. hw3 Genome sequencing.</title>
        <authorList>
            <person name="Park S."/>
        </authorList>
    </citation>
    <scope>NUCLEOTIDE SEQUENCE [LARGE SCALE GENOMIC DNA]</scope>
    <source>
        <strain evidence="2">hw3</strain>
    </source>
</reference>